<dbReference type="SUPFAM" id="SSF52172">
    <property type="entry name" value="CheY-like"/>
    <property type="match status" value="1"/>
</dbReference>
<comment type="subcellular location">
    <subcellularLocation>
        <location evidence="5">Cytoplasm</location>
    </subcellularLocation>
</comment>
<protein>
    <recommendedName>
        <fullName evidence="5">Protein-glutamate methylesterase/protein-glutamine glutaminase</fullName>
        <ecNumber evidence="5">3.1.1.61</ecNumber>
        <ecNumber evidence="5">3.5.1.44</ecNumber>
    </recommendedName>
</protein>
<feature type="active site" evidence="5 6">
    <location>
        <position position="301"/>
    </location>
</feature>
<evidence type="ECO:0000259" key="8">
    <source>
        <dbReference type="PROSITE" id="PS50110"/>
    </source>
</evidence>
<feature type="active site" evidence="5 6">
    <location>
        <position position="202"/>
    </location>
</feature>
<evidence type="ECO:0000256" key="7">
    <source>
        <dbReference type="PROSITE-ProRule" id="PRU00169"/>
    </source>
</evidence>
<dbReference type="SMART" id="SM00448">
    <property type="entry name" value="REC"/>
    <property type="match status" value="1"/>
</dbReference>
<evidence type="ECO:0000259" key="9">
    <source>
        <dbReference type="PROSITE" id="PS50122"/>
    </source>
</evidence>
<reference evidence="10 11" key="1">
    <citation type="submission" date="2024-09" db="EMBL/GenBank/DDBJ databases">
        <authorList>
            <person name="Sun Q."/>
            <person name="Mori K."/>
        </authorList>
    </citation>
    <scope>NUCLEOTIDE SEQUENCE [LARGE SCALE GENOMIC DNA]</scope>
    <source>
        <strain evidence="10 11">CICC 11035S</strain>
    </source>
</reference>
<dbReference type="EMBL" id="JBHLTM010000035">
    <property type="protein sequence ID" value="MFC0684941.1"/>
    <property type="molecule type" value="Genomic_DNA"/>
</dbReference>
<keyword evidence="5 7" id="KW-0597">Phosphoprotein</keyword>
<dbReference type="SUPFAM" id="SSF52738">
    <property type="entry name" value="Methylesterase CheB, C-terminal domain"/>
    <property type="match status" value="1"/>
</dbReference>
<dbReference type="GO" id="GO:0008984">
    <property type="term" value="F:protein-glutamate methylesterase activity"/>
    <property type="evidence" value="ECO:0007669"/>
    <property type="project" value="UniProtKB-EC"/>
</dbReference>
<dbReference type="Gene3D" id="3.40.50.180">
    <property type="entry name" value="Methylesterase CheB, C-terminal domain"/>
    <property type="match status" value="1"/>
</dbReference>
<dbReference type="PANTHER" id="PTHR42872">
    <property type="entry name" value="PROTEIN-GLUTAMATE METHYLESTERASE/PROTEIN-GLUTAMINE GLUTAMINASE"/>
    <property type="match status" value="1"/>
</dbReference>
<dbReference type="GO" id="GO:0032259">
    <property type="term" value="P:methylation"/>
    <property type="evidence" value="ECO:0007669"/>
    <property type="project" value="UniProtKB-KW"/>
</dbReference>
<dbReference type="PIRSF" id="PIRSF000876">
    <property type="entry name" value="RR_chemtxs_CheB"/>
    <property type="match status" value="1"/>
</dbReference>
<dbReference type="HAMAP" id="MF_00099">
    <property type="entry name" value="CheB_chemtxs"/>
    <property type="match status" value="1"/>
</dbReference>
<feature type="domain" description="CheB-type methylesterase" evidence="9">
    <location>
        <begin position="164"/>
        <end position="357"/>
    </location>
</feature>
<evidence type="ECO:0000256" key="6">
    <source>
        <dbReference type="PROSITE-ProRule" id="PRU00050"/>
    </source>
</evidence>
<evidence type="ECO:0000313" key="10">
    <source>
        <dbReference type="EMBL" id="MFC0684941.1"/>
    </source>
</evidence>
<keyword evidence="10" id="KW-0489">Methyltransferase</keyword>
<dbReference type="EC" id="3.1.1.61" evidence="5"/>
<dbReference type="CDD" id="cd16432">
    <property type="entry name" value="CheB_Rec"/>
    <property type="match status" value="1"/>
</dbReference>
<evidence type="ECO:0000256" key="1">
    <source>
        <dbReference type="ARBA" id="ARBA00022490"/>
    </source>
</evidence>
<evidence type="ECO:0000256" key="5">
    <source>
        <dbReference type="HAMAP-Rule" id="MF_00099"/>
    </source>
</evidence>
<dbReference type="InterPro" id="IPR011006">
    <property type="entry name" value="CheY-like_superfamily"/>
</dbReference>
<dbReference type="EC" id="3.5.1.44" evidence="5"/>
<proteinExistence type="inferred from homology"/>
<accession>A0ABV6S6V7</accession>
<dbReference type="Pfam" id="PF00072">
    <property type="entry name" value="Response_reg"/>
    <property type="match status" value="1"/>
</dbReference>
<feature type="modified residue" description="4-aspartylphosphate" evidence="5 7">
    <location>
        <position position="55"/>
    </location>
</feature>
<evidence type="ECO:0000256" key="3">
    <source>
        <dbReference type="ARBA" id="ARBA00022801"/>
    </source>
</evidence>
<organism evidence="10 11">
    <name type="scientific">Novosphingobium clariflavum</name>
    <dbReference type="NCBI Taxonomy" id="2029884"/>
    <lineage>
        <taxon>Bacteria</taxon>
        <taxon>Pseudomonadati</taxon>
        <taxon>Pseudomonadota</taxon>
        <taxon>Alphaproteobacteria</taxon>
        <taxon>Sphingomonadales</taxon>
        <taxon>Sphingomonadaceae</taxon>
        <taxon>Novosphingobium</taxon>
    </lineage>
</organism>
<evidence type="ECO:0000256" key="4">
    <source>
        <dbReference type="ARBA" id="ARBA00048267"/>
    </source>
</evidence>
<dbReference type="Proteomes" id="UP001589858">
    <property type="component" value="Unassembled WGS sequence"/>
</dbReference>
<comment type="caution">
    <text evidence="10">The sequence shown here is derived from an EMBL/GenBank/DDBJ whole genome shotgun (WGS) entry which is preliminary data.</text>
</comment>
<dbReference type="Pfam" id="PF01339">
    <property type="entry name" value="CheB_methylest"/>
    <property type="match status" value="1"/>
</dbReference>
<name>A0ABV6S6V7_9SPHN</name>
<gene>
    <name evidence="5 10" type="primary">cheB</name>
    <name evidence="10" type="ORF">ACFFF8_10070</name>
</gene>
<comment type="similarity">
    <text evidence="5">Belongs to the CheB family.</text>
</comment>
<dbReference type="InterPro" id="IPR035909">
    <property type="entry name" value="CheB_C"/>
</dbReference>
<dbReference type="PROSITE" id="PS50122">
    <property type="entry name" value="CHEB"/>
    <property type="match status" value="1"/>
</dbReference>
<comment type="catalytic activity">
    <reaction evidence="4 5">
        <text>[protein]-L-glutamate 5-O-methyl ester + H2O = L-glutamyl-[protein] + methanol + H(+)</text>
        <dbReference type="Rhea" id="RHEA:23236"/>
        <dbReference type="Rhea" id="RHEA-COMP:10208"/>
        <dbReference type="Rhea" id="RHEA-COMP:10311"/>
        <dbReference type="ChEBI" id="CHEBI:15377"/>
        <dbReference type="ChEBI" id="CHEBI:15378"/>
        <dbReference type="ChEBI" id="CHEBI:17790"/>
        <dbReference type="ChEBI" id="CHEBI:29973"/>
        <dbReference type="ChEBI" id="CHEBI:82795"/>
        <dbReference type="EC" id="3.1.1.61"/>
    </reaction>
</comment>
<dbReference type="InterPro" id="IPR001789">
    <property type="entry name" value="Sig_transdc_resp-reg_receiver"/>
</dbReference>
<dbReference type="InterPro" id="IPR000673">
    <property type="entry name" value="Sig_transdc_resp-reg_Me-estase"/>
</dbReference>
<dbReference type="NCBIfam" id="NF001965">
    <property type="entry name" value="PRK00742.1"/>
    <property type="match status" value="1"/>
</dbReference>
<dbReference type="RefSeq" id="WP_267219023.1">
    <property type="nucleotide sequence ID" value="NZ_JAPCWC010000003.1"/>
</dbReference>
<comment type="function">
    <text evidence="5">Involved in chemotaxis. Part of a chemotaxis signal transduction system that modulates chemotaxis in response to various stimuli. Catalyzes the demethylation of specific methylglutamate residues introduced into the chemoreceptors (methyl-accepting chemotaxis proteins or MCP) by CheR. Also mediates the irreversible deamidation of specific glutamine residues to glutamic acid.</text>
</comment>
<dbReference type="Gene3D" id="3.40.50.2300">
    <property type="match status" value="1"/>
</dbReference>
<keyword evidence="3 5" id="KW-0378">Hydrolase</keyword>
<dbReference type="PANTHER" id="PTHR42872:SF6">
    <property type="entry name" value="PROTEIN-GLUTAMATE METHYLESTERASE_PROTEIN-GLUTAMINE GLUTAMINASE"/>
    <property type="match status" value="1"/>
</dbReference>
<comment type="catalytic activity">
    <reaction evidence="5">
        <text>L-glutaminyl-[protein] + H2O = L-glutamyl-[protein] + NH4(+)</text>
        <dbReference type="Rhea" id="RHEA:16441"/>
        <dbReference type="Rhea" id="RHEA-COMP:10207"/>
        <dbReference type="Rhea" id="RHEA-COMP:10208"/>
        <dbReference type="ChEBI" id="CHEBI:15377"/>
        <dbReference type="ChEBI" id="CHEBI:28938"/>
        <dbReference type="ChEBI" id="CHEBI:29973"/>
        <dbReference type="ChEBI" id="CHEBI:30011"/>
        <dbReference type="EC" id="3.5.1.44"/>
    </reaction>
</comment>
<comment type="domain">
    <text evidence="5">Contains a C-terminal catalytic domain, and an N-terminal region which modulates catalytic activity.</text>
</comment>
<keyword evidence="1 5" id="KW-0963">Cytoplasm</keyword>
<feature type="domain" description="Response regulatory" evidence="8">
    <location>
        <begin position="4"/>
        <end position="121"/>
    </location>
</feature>
<keyword evidence="10" id="KW-0808">Transferase</keyword>
<dbReference type="GO" id="GO:0008168">
    <property type="term" value="F:methyltransferase activity"/>
    <property type="evidence" value="ECO:0007669"/>
    <property type="project" value="UniProtKB-KW"/>
</dbReference>
<dbReference type="InterPro" id="IPR008248">
    <property type="entry name" value="CheB-like"/>
</dbReference>
<feature type="active site" evidence="5 6">
    <location>
        <position position="176"/>
    </location>
</feature>
<keyword evidence="2 5" id="KW-0145">Chemotaxis</keyword>
<comment type="PTM">
    <text evidence="5">Phosphorylated by CheA. Phosphorylation of the N-terminal regulatory domain activates the methylesterase activity.</text>
</comment>
<sequence>MSIRVLIVDDSPTMRAILMSRLREQGDIEVVGTASDAAEGRALIKQLDPDVVTLDIEMPGMNGLDFLEKIMALRPTPVIVVSGATQDGNEVTARALALGAVNCYAKYDPGGKLALQDGGELADLIRDAAQVRFDARIESRPEQRPRDVRVGAASVVAAESRLSIRRETRLIAIGSSTGGVEALQVVLGGFPIDCPPTVIVQHVNPRFAPAIARTLDLACPAHVQAADMDTPLLAGNVYLAAAASCHLTVKLDRDGSTLLGKMRRGEPISGHVPSVDALFASVAQVVGAEAVGILLTGMGQDGARGLLAMRQAGAHTIAQDERTCTVFGMPRVAISLGAANVVAPVDRIAGHALNKAA</sequence>
<keyword evidence="11" id="KW-1185">Reference proteome</keyword>
<dbReference type="PROSITE" id="PS50110">
    <property type="entry name" value="RESPONSE_REGULATORY"/>
    <property type="match status" value="1"/>
</dbReference>
<evidence type="ECO:0000256" key="2">
    <source>
        <dbReference type="ARBA" id="ARBA00022500"/>
    </source>
</evidence>
<evidence type="ECO:0000313" key="11">
    <source>
        <dbReference type="Proteomes" id="UP001589858"/>
    </source>
</evidence>
<dbReference type="CDD" id="cd17541">
    <property type="entry name" value="REC_CheB-like"/>
    <property type="match status" value="1"/>
</dbReference>